<evidence type="ECO:0000256" key="3">
    <source>
        <dbReference type="ARBA" id="ARBA00022777"/>
    </source>
</evidence>
<protein>
    <submittedName>
        <fullName evidence="5">Mitogen-activated kinase kinase kinase 20 isoform X2</fullName>
    </submittedName>
</protein>
<reference evidence="5" key="1">
    <citation type="submission" date="2020-04" db="EMBL/GenBank/DDBJ databases">
        <authorList>
            <person name="Alioto T."/>
            <person name="Alioto T."/>
            <person name="Gomez Garrido J."/>
        </authorList>
    </citation>
    <scope>NUCLEOTIDE SEQUENCE</scope>
    <source>
        <strain evidence="5">A484AB</strain>
    </source>
</reference>
<dbReference type="OrthoDB" id="339325at2759"/>
<keyword evidence="1" id="KW-0808">Transferase</keyword>
<dbReference type="GO" id="GO:0004674">
    <property type="term" value="F:protein serine/threonine kinase activity"/>
    <property type="evidence" value="ECO:0007669"/>
    <property type="project" value="TreeGrafter"/>
</dbReference>
<comment type="caution">
    <text evidence="5">The sequence shown here is derived from an EMBL/GenBank/DDBJ whole genome shotgun (WGS) entry which is preliminary data.</text>
</comment>
<evidence type="ECO:0000256" key="4">
    <source>
        <dbReference type="ARBA" id="ARBA00022840"/>
    </source>
</evidence>
<evidence type="ECO:0000256" key="2">
    <source>
        <dbReference type="ARBA" id="ARBA00022741"/>
    </source>
</evidence>
<gene>
    <name evidence="5" type="ORF">PACLA_8A079260</name>
</gene>
<dbReference type="PANTHER" id="PTHR44329">
    <property type="entry name" value="SERINE/THREONINE-PROTEIN KINASE TNNI3K-RELATED"/>
    <property type="match status" value="1"/>
</dbReference>
<dbReference type="GO" id="GO:0005524">
    <property type="term" value="F:ATP binding"/>
    <property type="evidence" value="ECO:0007669"/>
    <property type="project" value="UniProtKB-KW"/>
</dbReference>
<dbReference type="Gene3D" id="1.10.510.10">
    <property type="entry name" value="Transferase(Phosphotransferase) domain 1"/>
    <property type="match status" value="1"/>
</dbReference>
<dbReference type="InterPro" id="IPR011009">
    <property type="entry name" value="Kinase-like_dom_sf"/>
</dbReference>
<dbReference type="PRINTS" id="PR00109">
    <property type="entry name" value="TYRKINASE"/>
</dbReference>
<keyword evidence="6" id="KW-1185">Reference proteome</keyword>
<dbReference type="InterPro" id="IPR051681">
    <property type="entry name" value="Ser/Thr_Kinases-Pseudokinases"/>
</dbReference>
<dbReference type="GO" id="GO:0005737">
    <property type="term" value="C:cytoplasm"/>
    <property type="evidence" value="ECO:0007669"/>
    <property type="project" value="TreeGrafter"/>
</dbReference>
<dbReference type="EMBL" id="CACRXK020015589">
    <property type="protein sequence ID" value="CAB4028596.1"/>
    <property type="molecule type" value="Genomic_DNA"/>
</dbReference>
<evidence type="ECO:0000313" key="5">
    <source>
        <dbReference type="EMBL" id="CAB4028596.1"/>
    </source>
</evidence>
<keyword evidence="3 5" id="KW-0418">Kinase</keyword>
<dbReference type="InterPro" id="IPR020635">
    <property type="entry name" value="Tyr_kinase_cat_dom"/>
</dbReference>
<evidence type="ECO:0000256" key="1">
    <source>
        <dbReference type="ARBA" id="ARBA00022679"/>
    </source>
</evidence>
<dbReference type="PROSITE" id="PS50011">
    <property type="entry name" value="PROTEIN_KINASE_DOM"/>
    <property type="match status" value="1"/>
</dbReference>
<dbReference type="SUPFAM" id="SSF56112">
    <property type="entry name" value="Protein kinase-like (PK-like)"/>
    <property type="match status" value="1"/>
</dbReference>
<dbReference type="Proteomes" id="UP001152795">
    <property type="component" value="Unassembled WGS sequence"/>
</dbReference>
<evidence type="ECO:0000313" key="6">
    <source>
        <dbReference type="Proteomes" id="UP001152795"/>
    </source>
</evidence>
<keyword evidence="2" id="KW-0547">Nucleotide-binding</keyword>
<dbReference type="SMART" id="SM00219">
    <property type="entry name" value="TyrKc"/>
    <property type="match status" value="1"/>
</dbReference>
<dbReference type="InterPro" id="IPR000719">
    <property type="entry name" value="Prot_kinase_dom"/>
</dbReference>
<feature type="non-terminal residue" evidence="5">
    <location>
        <position position="185"/>
    </location>
</feature>
<organism evidence="5 6">
    <name type="scientific">Paramuricea clavata</name>
    <name type="common">Red gorgonian</name>
    <name type="synonym">Violescent sea-whip</name>
    <dbReference type="NCBI Taxonomy" id="317549"/>
    <lineage>
        <taxon>Eukaryota</taxon>
        <taxon>Metazoa</taxon>
        <taxon>Cnidaria</taxon>
        <taxon>Anthozoa</taxon>
        <taxon>Octocorallia</taxon>
        <taxon>Malacalcyonacea</taxon>
        <taxon>Plexauridae</taxon>
        <taxon>Paramuricea</taxon>
    </lineage>
</organism>
<name>A0A6S7J976_PARCT</name>
<sequence length="185" mass="21554">MTSKICDFGTSKLATNTTQMSLSGTFPWMAPEVIQSLPVSELCDVFSYGVVLWEMLTREVPFKGMEGVQVAWFVVTKEERLTIPSTCPSPFANLMKECWQSEPKDRPSFKEIIPILEKMNGNGSLRDETNSFLRQKDEWRKEIDLTLEKLSRLEKNLNLKVKELEEREERLLQRERELEQQYVAK</sequence>
<dbReference type="AlphaFoldDB" id="A0A6S7J976"/>
<dbReference type="Pfam" id="PF07714">
    <property type="entry name" value="PK_Tyr_Ser-Thr"/>
    <property type="match status" value="1"/>
</dbReference>
<dbReference type="GO" id="GO:0004713">
    <property type="term" value="F:protein tyrosine kinase activity"/>
    <property type="evidence" value="ECO:0007669"/>
    <property type="project" value="InterPro"/>
</dbReference>
<keyword evidence="4" id="KW-0067">ATP-binding</keyword>
<dbReference type="PANTHER" id="PTHR44329:SF288">
    <property type="entry name" value="MITOGEN-ACTIVATED PROTEIN KINASE KINASE KINASE 20"/>
    <property type="match status" value="1"/>
</dbReference>
<dbReference type="InterPro" id="IPR001245">
    <property type="entry name" value="Ser-Thr/Tyr_kinase_cat_dom"/>
</dbReference>
<proteinExistence type="predicted"/>
<accession>A0A6S7J976</accession>